<dbReference type="EMBL" id="OC925545">
    <property type="protein sequence ID" value="CAD7656193.1"/>
    <property type="molecule type" value="Genomic_DNA"/>
</dbReference>
<dbReference type="InterPro" id="IPR020843">
    <property type="entry name" value="ER"/>
</dbReference>
<dbReference type="Gene3D" id="3.40.50.150">
    <property type="entry name" value="Vaccinia Virus protein VP39"/>
    <property type="match status" value="1"/>
</dbReference>
<feature type="region of interest" description="Disordered" evidence="4">
    <location>
        <begin position="177"/>
        <end position="202"/>
    </location>
</feature>
<dbReference type="Gene3D" id="3.90.180.10">
    <property type="entry name" value="Medium-chain alcohol dehydrogenases, catalytic domain"/>
    <property type="match status" value="1"/>
</dbReference>
<protein>
    <recommendedName>
        <fullName evidence="5">Enoyl reductase (ER) domain-containing protein</fullName>
    </recommendedName>
</protein>
<accession>A0A7R9QSH8</accession>
<dbReference type="Gene3D" id="3.10.129.110">
    <property type="entry name" value="Polyketide synthase dehydratase"/>
    <property type="match status" value="1"/>
</dbReference>
<evidence type="ECO:0000313" key="6">
    <source>
        <dbReference type="EMBL" id="CAD7656193.1"/>
    </source>
</evidence>
<evidence type="ECO:0000313" key="7">
    <source>
        <dbReference type="Proteomes" id="UP000728032"/>
    </source>
</evidence>
<keyword evidence="1" id="KW-0596">Phosphopantetheine</keyword>
<feature type="compositionally biased region" description="Polar residues" evidence="4">
    <location>
        <begin position="178"/>
        <end position="187"/>
    </location>
</feature>
<feature type="region of interest" description="Disordered" evidence="4">
    <location>
        <begin position="35"/>
        <end position="60"/>
    </location>
</feature>
<dbReference type="InterPro" id="IPR036291">
    <property type="entry name" value="NAD(P)-bd_dom_sf"/>
</dbReference>
<dbReference type="OrthoDB" id="6504497at2759"/>
<proteinExistence type="predicted"/>
<dbReference type="CDD" id="cd05195">
    <property type="entry name" value="enoyl_red"/>
    <property type="match status" value="1"/>
</dbReference>
<dbReference type="SUPFAM" id="SSF50129">
    <property type="entry name" value="GroES-like"/>
    <property type="match status" value="1"/>
</dbReference>
<gene>
    <name evidence="6" type="ORF">ONB1V03_LOCUS12833</name>
</gene>
<dbReference type="PANTHER" id="PTHR45681">
    <property type="entry name" value="POLYKETIDE SYNTHASE 44-RELATED"/>
    <property type="match status" value="1"/>
</dbReference>
<dbReference type="GO" id="GO:0016491">
    <property type="term" value="F:oxidoreductase activity"/>
    <property type="evidence" value="ECO:0007669"/>
    <property type="project" value="InterPro"/>
</dbReference>
<evidence type="ECO:0000256" key="2">
    <source>
        <dbReference type="ARBA" id="ARBA00022553"/>
    </source>
</evidence>
<dbReference type="InterPro" id="IPR050444">
    <property type="entry name" value="Polyketide_Synthase"/>
</dbReference>
<evidence type="ECO:0000256" key="3">
    <source>
        <dbReference type="ARBA" id="ARBA00022679"/>
    </source>
</evidence>
<reference evidence="6" key="1">
    <citation type="submission" date="2020-11" db="EMBL/GenBank/DDBJ databases">
        <authorList>
            <person name="Tran Van P."/>
        </authorList>
    </citation>
    <scope>NUCLEOTIDE SEQUENCE</scope>
</reference>
<dbReference type="InterPro" id="IPR013149">
    <property type="entry name" value="ADH-like_C"/>
</dbReference>
<dbReference type="SUPFAM" id="SSF51735">
    <property type="entry name" value="NAD(P)-binding Rossmann-fold domains"/>
    <property type="match status" value="1"/>
</dbReference>
<keyword evidence="7" id="KW-1185">Reference proteome</keyword>
<keyword evidence="3" id="KW-0808">Transferase</keyword>
<dbReference type="AlphaFoldDB" id="A0A7R9QSH8"/>
<dbReference type="Proteomes" id="UP000728032">
    <property type="component" value="Unassembled WGS sequence"/>
</dbReference>
<dbReference type="InterPro" id="IPR042104">
    <property type="entry name" value="PKS_dehydratase_sf"/>
</dbReference>
<dbReference type="FunFam" id="3.40.50.720:FF:000209">
    <property type="entry name" value="Polyketide synthase Pks12"/>
    <property type="match status" value="1"/>
</dbReference>
<dbReference type="PANTHER" id="PTHR45681:SF6">
    <property type="entry name" value="POLYKETIDE SYNTHASE 37"/>
    <property type="match status" value="1"/>
</dbReference>
<feature type="non-terminal residue" evidence="6">
    <location>
        <position position="1"/>
    </location>
</feature>
<feature type="compositionally biased region" description="Polar residues" evidence="4">
    <location>
        <begin position="50"/>
        <end position="60"/>
    </location>
</feature>
<sequence length="820" mass="93501">MIVSAPYRKLMVPVMMRRLRVDPKVLFNKIKQSQVASDQGNNDQMDKSSDSSQTDMSIDTYKGNTSDLLITYGLEMEGMSAYPIPRNIDNTDLVLDSYAFHANEDYVAIDECHKSSVAKYLEFIFCICEWTGNFVTFLDGLLQSMIVSAPYRKLMVPVMMRRLRVDPKVLFNKVKQRQVASDQGNNDQMDKSSDSSQTDMSIDTFKGNTVRNIERFALKSAKIAFHFNEKSNLLITYGLEMEGMSAYPIPRNIDNTDLVLDSYAFHANEDYVAIDECHKSSVAKYLEVCKYMALKVHQMGFKQMKCDFNYQSISEDVIQEYRNENNENHVLFRVLDKILSEITDENRNLKNSTLINNVLNEIRTNPEYDWTRDVVNQVSGNERLIRTLVDIVCENLLSVFEVKVSEINLSRALMATDVDQYIKHFRATTSDIDYDLIVKSKQDLPEKCKMYNSMEWDLKQEIPLKPSHLVIVRDTQDLWALDLDQFIQDLYDLIKSNGFLLTVFRYKFTEPELALNSLNGNKVLNNCDLETRITISNEYFLNLGQTRDISALQWYDSKCVAPSQLAYSFLGNPANKVKINIYSSGIIFHDVLVATGRIPMGQEAFVTDCAIGTEYAGRRADTGQRVMGMELGRCYATSVYSATDVFTHIPDHWSMDDAVSILSTYSTVFYGLIQMGKLKQGESILIHSAAGGVGQAALNICKHYKCDIYVTVGTDEKKEFLIKEYNIPSNRIFNSRDTLFRNQIMKLTNAKGVNVVLNSLTGDKLMASYECVANHGRFVEMGRYDMVQATKLSMFDFARNIDFISVVLDLFIPDEANTAF</sequence>
<evidence type="ECO:0000256" key="1">
    <source>
        <dbReference type="ARBA" id="ARBA00022450"/>
    </source>
</evidence>
<dbReference type="Pfam" id="PF00107">
    <property type="entry name" value="ADH_zinc_N"/>
    <property type="match status" value="1"/>
</dbReference>
<feature type="domain" description="Enoyl reductase (ER)" evidence="5">
    <location>
        <begin position="547"/>
        <end position="820"/>
    </location>
</feature>
<dbReference type="EMBL" id="CAJPVJ010010720">
    <property type="protein sequence ID" value="CAG2173380.1"/>
    <property type="molecule type" value="Genomic_DNA"/>
</dbReference>
<evidence type="ECO:0000259" key="5">
    <source>
        <dbReference type="SMART" id="SM00829"/>
    </source>
</evidence>
<dbReference type="GO" id="GO:0016740">
    <property type="term" value="F:transferase activity"/>
    <property type="evidence" value="ECO:0007669"/>
    <property type="project" value="UniProtKB-KW"/>
</dbReference>
<dbReference type="SMART" id="SM00829">
    <property type="entry name" value="PKS_ER"/>
    <property type="match status" value="1"/>
</dbReference>
<evidence type="ECO:0000256" key="4">
    <source>
        <dbReference type="SAM" id="MobiDB-lite"/>
    </source>
</evidence>
<organism evidence="6">
    <name type="scientific">Oppiella nova</name>
    <dbReference type="NCBI Taxonomy" id="334625"/>
    <lineage>
        <taxon>Eukaryota</taxon>
        <taxon>Metazoa</taxon>
        <taxon>Ecdysozoa</taxon>
        <taxon>Arthropoda</taxon>
        <taxon>Chelicerata</taxon>
        <taxon>Arachnida</taxon>
        <taxon>Acari</taxon>
        <taxon>Acariformes</taxon>
        <taxon>Sarcoptiformes</taxon>
        <taxon>Oribatida</taxon>
        <taxon>Brachypylina</taxon>
        <taxon>Oppioidea</taxon>
        <taxon>Oppiidae</taxon>
        <taxon>Oppiella</taxon>
    </lineage>
</organism>
<name>A0A7R9QSH8_9ACAR</name>
<dbReference type="InterPro" id="IPR011032">
    <property type="entry name" value="GroES-like_sf"/>
</dbReference>
<dbReference type="InterPro" id="IPR029063">
    <property type="entry name" value="SAM-dependent_MTases_sf"/>
</dbReference>
<keyword evidence="2" id="KW-0597">Phosphoprotein</keyword>